<dbReference type="InterPro" id="IPR051172">
    <property type="entry name" value="Chlamydia_OmcB"/>
</dbReference>
<name>A0ABW4VPV3_9BACT</name>
<proteinExistence type="predicted"/>
<evidence type="ECO:0000313" key="4">
    <source>
        <dbReference type="Proteomes" id="UP001597361"/>
    </source>
</evidence>
<dbReference type="PANTHER" id="PTHR34819">
    <property type="entry name" value="LARGE CYSTEINE-RICH PERIPLASMIC PROTEIN OMCB"/>
    <property type="match status" value="1"/>
</dbReference>
<dbReference type="Pfam" id="PF01345">
    <property type="entry name" value="DUF11"/>
    <property type="match status" value="1"/>
</dbReference>
<dbReference type="InterPro" id="IPR026341">
    <property type="entry name" value="T9SS_type_B"/>
</dbReference>
<evidence type="ECO:0000256" key="1">
    <source>
        <dbReference type="SAM" id="Phobius"/>
    </source>
</evidence>
<dbReference type="InterPro" id="IPR001434">
    <property type="entry name" value="OmcB-like_DUF11"/>
</dbReference>
<keyword evidence="1" id="KW-0812">Transmembrane</keyword>
<dbReference type="RefSeq" id="WP_376886189.1">
    <property type="nucleotide sequence ID" value="NZ_JBHUHR010000031.1"/>
</dbReference>
<accession>A0ABW4VPV3</accession>
<comment type="caution">
    <text evidence="3">The sequence shown here is derived from an EMBL/GenBank/DDBJ whole genome shotgun (WGS) entry which is preliminary data.</text>
</comment>
<dbReference type="Pfam" id="PF13585">
    <property type="entry name" value="CHU_C"/>
    <property type="match status" value="1"/>
</dbReference>
<evidence type="ECO:0000313" key="3">
    <source>
        <dbReference type="EMBL" id="MFD2035308.1"/>
    </source>
</evidence>
<keyword evidence="4" id="KW-1185">Reference proteome</keyword>
<gene>
    <name evidence="3" type="ORF">ACFSKL_10925</name>
</gene>
<dbReference type="InterPro" id="IPR047589">
    <property type="entry name" value="DUF11_rpt"/>
</dbReference>
<organism evidence="3 4">
    <name type="scientific">Belliella marina</name>
    <dbReference type="NCBI Taxonomy" id="1644146"/>
    <lineage>
        <taxon>Bacteria</taxon>
        <taxon>Pseudomonadati</taxon>
        <taxon>Bacteroidota</taxon>
        <taxon>Cytophagia</taxon>
        <taxon>Cytophagales</taxon>
        <taxon>Cyclobacteriaceae</taxon>
        <taxon>Belliella</taxon>
    </lineage>
</organism>
<keyword evidence="1" id="KW-0472">Membrane</keyword>
<dbReference type="EMBL" id="JBHUHR010000031">
    <property type="protein sequence ID" value="MFD2035308.1"/>
    <property type="molecule type" value="Genomic_DNA"/>
</dbReference>
<feature type="domain" description="DUF11" evidence="2">
    <location>
        <begin position="318"/>
        <end position="434"/>
    </location>
</feature>
<dbReference type="NCBIfam" id="TIGR01451">
    <property type="entry name" value="B_ant_repeat"/>
    <property type="match status" value="1"/>
</dbReference>
<dbReference type="Gene3D" id="2.60.40.1170">
    <property type="entry name" value="Mu homology domain, subdomain B"/>
    <property type="match status" value="1"/>
</dbReference>
<dbReference type="PANTHER" id="PTHR34819:SF3">
    <property type="entry name" value="CELL SURFACE PROTEIN"/>
    <property type="match status" value="1"/>
</dbReference>
<reference evidence="4" key="1">
    <citation type="journal article" date="2019" name="Int. J. Syst. Evol. Microbiol.">
        <title>The Global Catalogue of Microorganisms (GCM) 10K type strain sequencing project: providing services to taxonomists for standard genome sequencing and annotation.</title>
        <authorList>
            <consortium name="The Broad Institute Genomics Platform"/>
            <consortium name="The Broad Institute Genome Sequencing Center for Infectious Disease"/>
            <person name="Wu L."/>
            <person name="Ma J."/>
        </authorList>
    </citation>
    <scope>NUCLEOTIDE SEQUENCE [LARGE SCALE GENOMIC DNA]</scope>
    <source>
        <strain evidence="4">CGMCC 1.15180</strain>
    </source>
</reference>
<sequence length="526" mass="58533">MMRNRKIYSYVLMLSLIGTVQMLGFYVQAQTVNTGQLTISPETVVSTLFDLDNKQGGRLVNDGELYIYAHFNNDGEVSFTQGNEGLTRFEGSTGVQEIMGSQLSRLYHVLFRNGQDPQAFHLFGNLSISGESRFMEGIVLSDGLGGVTIFEEGASHIGTSDISHVDGYVRKNGQGDFAYPIGDGGYFRFAAISSPNEEASSFQAKYFLDDPQALYPREQKEDHIQLINDAEYWELGKLSGDPDVKLTLSWRDVTTPAFILGDGNVQVHIVRWDDAVEQWEDLGGEIDANAQTVTTPVELDDYGVFTMATVLSSVTNMGITKTSFDKSIWEGDDFEYEILVQNNSDTEATNVVVVDNLPPGLSFVKMETSSAFGLMEPEFNISGQTLIWNIPHFMPGDELVIQLTVKAGNAGNIVNLAEVSSTEEDGDMTDNADTDSNVVKSFFIPNVITPNGDRDNDSFEIKGLKRFAKNKIVIFNRWGDHVFVREDYQNDWQAEGQVSGTYFYVLEVEEANGETKEFKGWIQVLK</sequence>
<dbReference type="Proteomes" id="UP001597361">
    <property type="component" value="Unassembled WGS sequence"/>
</dbReference>
<dbReference type="NCBIfam" id="TIGR04131">
    <property type="entry name" value="Bac_Flav_CTERM"/>
    <property type="match status" value="1"/>
</dbReference>
<evidence type="ECO:0000259" key="2">
    <source>
        <dbReference type="Pfam" id="PF01345"/>
    </source>
</evidence>
<protein>
    <submittedName>
        <fullName evidence="3">Gliding motility-associated C-terminal domain-containing protein</fullName>
    </submittedName>
</protein>
<keyword evidence="1" id="KW-1133">Transmembrane helix</keyword>
<feature type="transmembrane region" description="Helical" evidence="1">
    <location>
        <begin position="7"/>
        <end position="27"/>
    </location>
</feature>